<protein>
    <recommendedName>
        <fullName evidence="1">Heterokaryon incompatibility domain-containing protein</fullName>
    </recommendedName>
</protein>
<dbReference type="PANTHER" id="PTHR33112">
    <property type="entry name" value="DOMAIN PROTEIN, PUTATIVE-RELATED"/>
    <property type="match status" value="1"/>
</dbReference>
<evidence type="ECO:0000313" key="3">
    <source>
        <dbReference type="Proteomes" id="UP000256328"/>
    </source>
</evidence>
<evidence type="ECO:0000313" key="2">
    <source>
        <dbReference type="EMBL" id="RDW56361.1"/>
    </source>
</evidence>
<comment type="caution">
    <text evidence="2">The sequence shown here is derived from an EMBL/GenBank/DDBJ whole genome shotgun (WGS) entry which is preliminary data.</text>
</comment>
<organism evidence="2 3">
    <name type="scientific">Coleophoma crateriformis</name>
    <dbReference type="NCBI Taxonomy" id="565419"/>
    <lineage>
        <taxon>Eukaryota</taxon>
        <taxon>Fungi</taxon>
        <taxon>Dikarya</taxon>
        <taxon>Ascomycota</taxon>
        <taxon>Pezizomycotina</taxon>
        <taxon>Leotiomycetes</taxon>
        <taxon>Helotiales</taxon>
        <taxon>Dermateaceae</taxon>
        <taxon>Coleophoma</taxon>
    </lineage>
</organism>
<evidence type="ECO:0000259" key="1">
    <source>
        <dbReference type="Pfam" id="PF06985"/>
    </source>
</evidence>
<accession>A0A3D8Q375</accession>
<dbReference type="Pfam" id="PF06985">
    <property type="entry name" value="HET"/>
    <property type="match status" value="1"/>
</dbReference>
<reference evidence="2 3" key="1">
    <citation type="journal article" date="2018" name="IMA Fungus">
        <title>IMA Genome-F 9: Draft genome sequence of Annulohypoxylon stygium, Aspergillus mulundensis, Berkeleyomyces basicola (syn. Thielaviopsis basicola), Ceratocystis smalleyi, two Cercospora beticola strains, Coleophoma cylindrospora, Fusarium fracticaudum, Phialophora cf. hyalina, and Morchella septimelata.</title>
        <authorList>
            <person name="Wingfield B.D."/>
            <person name="Bills G.F."/>
            <person name="Dong Y."/>
            <person name="Huang W."/>
            <person name="Nel W.J."/>
            <person name="Swalarsk-Parry B.S."/>
            <person name="Vaghefi N."/>
            <person name="Wilken P.M."/>
            <person name="An Z."/>
            <person name="de Beer Z.W."/>
            <person name="De Vos L."/>
            <person name="Chen L."/>
            <person name="Duong T.A."/>
            <person name="Gao Y."/>
            <person name="Hammerbacher A."/>
            <person name="Kikkert J.R."/>
            <person name="Li Y."/>
            <person name="Li H."/>
            <person name="Li K."/>
            <person name="Li Q."/>
            <person name="Liu X."/>
            <person name="Ma X."/>
            <person name="Naidoo K."/>
            <person name="Pethybridge S.J."/>
            <person name="Sun J."/>
            <person name="Steenkamp E.T."/>
            <person name="van der Nest M.A."/>
            <person name="van Wyk S."/>
            <person name="Wingfield M.J."/>
            <person name="Xiong C."/>
            <person name="Yue Q."/>
            <person name="Zhang X."/>
        </authorList>
    </citation>
    <scope>NUCLEOTIDE SEQUENCE [LARGE SCALE GENOMIC DNA]</scope>
    <source>
        <strain evidence="2 3">BP5796</strain>
    </source>
</reference>
<gene>
    <name evidence="2" type="ORF">BP5796_13236</name>
</gene>
<dbReference type="AlphaFoldDB" id="A0A3D8Q375"/>
<dbReference type="OrthoDB" id="5428863at2759"/>
<sequence>MTSVCTICEKIRYYLENLADTGEINCGPIQKASGVDCQIHGPILKQFYGFCYDDRTGQAQSEDVGFIAYGQGCSLVLTQSISRFGFIWELLLVKRDSTPNHMGIGRVLSSDWVDLDILKKWKSECLRSHGSKCGNPLKVWPMRPAWLIDIERKCIVPGNNGSEYVALSYRWGDFNFKLSKAALEKFQEPYIFNSDDVMAGLAPIVRHAMHLTGQLGERYLWLDSLCISHGDTEDMTEQLNSMGAIYANALVTLIAADEDAQTGILGLKDVSASREMSQRVFTFGQDKLIVRNTGKFDLGSGTEYYKRGWTYQEYMMSKRKILFNQKEVHWECSCCVWHEELQFGHEVSKYINPRLRVITAGFPDMESLDHCIADYNERELTFDEDALAGFSGLLSVFSRSFPGGFLYGLAETQFERCLCWRPHGERINLKRRVPSSQSYLERVSSFALPSWSWVGWQGMVGWDHDAVRVHPRYNRFCETIPITEWSTWDIKSRMPIRRIRSTWLEKQSEYKDHSRPLPPGWTRHDPSEAGSFRGEPLLWPDGCGEHVYKHANMPDDGYETWSYPFPVADIQSTTLSDMPEQVAYIFCKTKRARVRGRRAVPLDQHMVNLDNKISLYNTSDQVIGFLHLHNDTQLRQFPTTEAREYKSVDLVAICQSRVYSKGIDQDNQTCVTTNPPEDLYRVLWVEWVDDIAYRCAGGMVNKDHWETLLLDDIDLVLG</sequence>
<proteinExistence type="predicted"/>
<name>A0A3D8Q375_9HELO</name>
<dbReference type="PANTHER" id="PTHR33112:SF12">
    <property type="entry name" value="HETEROKARYON INCOMPATIBILITY DOMAIN-CONTAINING PROTEIN"/>
    <property type="match status" value="1"/>
</dbReference>
<dbReference type="Proteomes" id="UP000256328">
    <property type="component" value="Unassembled WGS sequence"/>
</dbReference>
<feature type="domain" description="Heterokaryon incompatibility" evidence="1">
    <location>
        <begin position="164"/>
        <end position="313"/>
    </location>
</feature>
<keyword evidence="3" id="KW-1185">Reference proteome</keyword>
<dbReference type="EMBL" id="PDLN01000029">
    <property type="protein sequence ID" value="RDW56361.1"/>
    <property type="molecule type" value="Genomic_DNA"/>
</dbReference>
<dbReference type="InterPro" id="IPR010730">
    <property type="entry name" value="HET"/>
</dbReference>